<dbReference type="EMBL" id="ML994004">
    <property type="protein sequence ID" value="KAF2200813.1"/>
    <property type="molecule type" value="Genomic_DNA"/>
</dbReference>
<dbReference type="Proteomes" id="UP000799536">
    <property type="component" value="Unassembled WGS sequence"/>
</dbReference>
<feature type="compositionally biased region" description="Polar residues" evidence="2">
    <location>
        <begin position="26"/>
        <end position="44"/>
    </location>
</feature>
<dbReference type="PANTHER" id="PTHR44675">
    <property type="entry name" value="PAK1 INTERACTING PROTEIN 1"/>
    <property type="match status" value="1"/>
</dbReference>
<dbReference type="InterPro" id="IPR051959">
    <property type="entry name" value="PAK1-Kinase_Regulator"/>
</dbReference>
<sequence>MAKRTRETTDSAARPLAIKRSRKEQAASTSTPKATKSVVTSQAANLPKPATITDDKAKDETAKKSLNGAPNTEAATTTTIQIITGSYERVLHGFTAAIPHTLITSHDNPDTTPEDASTPNITFADTFLFNAHASAVRCLALSPLSDDSPKVTLATGSTDERINIYSLSTVPPRVTKHSSKPQLPTLHTTPIASNPKNRELGSLLHHSASITNLYFPTRSKLLSASEDNSITITRSRDWTPLSTIKAPIPKAQGRPSGDTAAPGEVPCGINAFAVHPSLKLMVSVSRGERCMRLWNLVTGKKAGVLNFGRSILEAVNEGRFGSGEGRKVIWDEEGEEFCVGFERGVVVFGMDSKAKGKLVPVPRTKIQEVRYLPVQGEQKKILAVSTEDGRVLFYDTGAFLPVSEKEAEKGEKEEKKEKKSKHDAEAIPACPLLAQLGGPAAGITSRIKDFEILPLPLASSSPATTFIIVTASSDGSTRLWTLSSSDLILSASKEASADGGKKEGYSTAKQVGTPIGTYATGNRITCLKAFVMTGKPEDDDEEEETPNGDAESSSSESDDE</sequence>
<evidence type="ECO:0000256" key="2">
    <source>
        <dbReference type="SAM" id="MobiDB-lite"/>
    </source>
</evidence>
<feature type="compositionally biased region" description="Acidic residues" evidence="2">
    <location>
        <begin position="537"/>
        <end position="546"/>
    </location>
</feature>
<feature type="region of interest" description="Disordered" evidence="2">
    <location>
        <begin position="531"/>
        <end position="560"/>
    </location>
</feature>
<reference evidence="3" key="1">
    <citation type="journal article" date="2020" name="Stud. Mycol.">
        <title>101 Dothideomycetes genomes: a test case for predicting lifestyles and emergence of pathogens.</title>
        <authorList>
            <person name="Haridas S."/>
            <person name="Albert R."/>
            <person name="Binder M."/>
            <person name="Bloem J."/>
            <person name="Labutti K."/>
            <person name="Salamov A."/>
            <person name="Andreopoulos B."/>
            <person name="Baker S."/>
            <person name="Barry K."/>
            <person name="Bills G."/>
            <person name="Bluhm B."/>
            <person name="Cannon C."/>
            <person name="Castanera R."/>
            <person name="Culley D."/>
            <person name="Daum C."/>
            <person name="Ezra D."/>
            <person name="Gonzalez J."/>
            <person name="Henrissat B."/>
            <person name="Kuo A."/>
            <person name="Liang C."/>
            <person name="Lipzen A."/>
            <person name="Lutzoni F."/>
            <person name="Magnuson J."/>
            <person name="Mondo S."/>
            <person name="Nolan M."/>
            <person name="Ohm R."/>
            <person name="Pangilinan J."/>
            <person name="Park H.-J."/>
            <person name="Ramirez L."/>
            <person name="Alfaro M."/>
            <person name="Sun H."/>
            <person name="Tritt A."/>
            <person name="Yoshinaga Y."/>
            <person name="Zwiers L.-H."/>
            <person name="Turgeon B."/>
            <person name="Goodwin S."/>
            <person name="Spatafora J."/>
            <person name="Crous P."/>
            <person name="Grigoriev I."/>
        </authorList>
    </citation>
    <scope>NUCLEOTIDE SEQUENCE</scope>
    <source>
        <strain evidence="3">ATCC 74209</strain>
    </source>
</reference>
<keyword evidence="4" id="KW-1185">Reference proteome</keyword>
<feature type="region of interest" description="Disordered" evidence="2">
    <location>
        <begin position="173"/>
        <end position="196"/>
    </location>
</feature>
<evidence type="ECO:0000256" key="1">
    <source>
        <dbReference type="PROSITE-ProRule" id="PRU00221"/>
    </source>
</evidence>
<keyword evidence="1" id="KW-0853">WD repeat</keyword>
<dbReference type="PANTHER" id="PTHR44675:SF1">
    <property type="entry name" value="P21-ACTIVATED PROTEIN KINASE-INTERACTING PROTEIN 1"/>
    <property type="match status" value="1"/>
</dbReference>
<evidence type="ECO:0000313" key="4">
    <source>
        <dbReference type="Proteomes" id="UP000799536"/>
    </source>
</evidence>
<feature type="region of interest" description="Disordered" evidence="2">
    <location>
        <begin position="1"/>
        <end position="58"/>
    </location>
</feature>
<gene>
    <name evidence="3" type="ORF">GQ43DRAFT_417186</name>
</gene>
<feature type="compositionally biased region" description="Polar residues" evidence="2">
    <location>
        <begin position="180"/>
        <end position="195"/>
    </location>
</feature>
<dbReference type="InterPro" id="IPR001680">
    <property type="entry name" value="WD40_rpt"/>
</dbReference>
<dbReference type="AlphaFoldDB" id="A0A9P4MV54"/>
<feature type="repeat" description="WD" evidence="1">
    <location>
        <begin position="468"/>
        <end position="490"/>
    </location>
</feature>
<comment type="caution">
    <text evidence="3">The sequence shown here is derived from an EMBL/GenBank/DDBJ whole genome shotgun (WGS) entry which is preliminary data.</text>
</comment>
<dbReference type="InterPro" id="IPR036322">
    <property type="entry name" value="WD40_repeat_dom_sf"/>
</dbReference>
<proteinExistence type="predicted"/>
<dbReference type="Pfam" id="PF00400">
    <property type="entry name" value="WD40"/>
    <property type="match status" value="1"/>
</dbReference>
<evidence type="ECO:0000313" key="3">
    <source>
        <dbReference type="EMBL" id="KAF2200813.1"/>
    </source>
</evidence>
<dbReference type="PROSITE" id="PS50082">
    <property type="entry name" value="WD_REPEATS_2"/>
    <property type="match status" value="1"/>
</dbReference>
<dbReference type="OrthoDB" id="308449at2759"/>
<name>A0A9P4MV54_9PLEO</name>
<accession>A0A9P4MV54</accession>
<feature type="compositionally biased region" description="Low complexity" evidence="2">
    <location>
        <begin position="549"/>
        <end position="560"/>
    </location>
</feature>
<dbReference type="InterPro" id="IPR015943">
    <property type="entry name" value="WD40/YVTN_repeat-like_dom_sf"/>
</dbReference>
<organism evidence="3 4">
    <name type="scientific">Delitschia confertaspora ATCC 74209</name>
    <dbReference type="NCBI Taxonomy" id="1513339"/>
    <lineage>
        <taxon>Eukaryota</taxon>
        <taxon>Fungi</taxon>
        <taxon>Dikarya</taxon>
        <taxon>Ascomycota</taxon>
        <taxon>Pezizomycotina</taxon>
        <taxon>Dothideomycetes</taxon>
        <taxon>Pleosporomycetidae</taxon>
        <taxon>Pleosporales</taxon>
        <taxon>Delitschiaceae</taxon>
        <taxon>Delitschia</taxon>
    </lineage>
</organism>
<protein>
    <submittedName>
        <fullName evidence="3">WD40 repeat-like protein</fullName>
    </submittedName>
</protein>
<dbReference type="SUPFAM" id="SSF50978">
    <property type="entry name" value="WD40 repeat-like"/>
    <property type="match status" value="1"/>
</dbReference>
<dbReference type="SMART" id="SM00320">
    <property type="entry name" value="WD40"/>
    <property type="match status" value="4"/>
</dbReference>
<dbReference type="Gene3D" id="2.130.10.10">
    <property type="entry name" value="YVTN repeat-like/Quinoprotein amine dehydrogenase"/>
    <property type="match status" value="1"/>
</dbReference>